<comment type="subcellular location">
    <subcellularLocation>
        <location evidence="1">Membrane</location>
        <topology evidence="1">Single-pass type IV membrane protein</topology>
    </subcellularLocation>
</comment>
<accession>A0A1B2J5J1</accession>
<evidence type="ECO:0000256" key="3">
    <source>
        <dbReference type="ARBA" id="ARBA00022692"/>
    </source>
</evidence>
<dbReference type="PANTHER" id="PTHR19957:SF307">
    <property type="entry name" value="PROTEIN SSO1-RELATED"/>
    <property type="match status" value="1"/>
</dbReference>
<evidence type="ECO:0000256" key="5">
    <source>
        <dbReference type="ARBA" id="ARBA00023054"/>
    </source>
</evidence>
<dbReference type="GO" id="GO:0006906">
    <property type="term" value="P:vesicle fusion"/>
    <property type="evidence" value="ECO:0007669"/>
    <property type="project" value="TreeGrafter"/>
</dbReference>
<organism evidence="10 11">
    <name type="scientific">Komagataella pastoris</name>
    <name type="common">Yeast</name>
    <name type="synonym">Pichia pastoris</name>
    <dbReference type="NCBI Taxonomy" id="4922"/>
    <lineage>
        <taxon>Eukaryota</taxon>
        <taxon>Fungi</taxon>
        <taxon>Dikarya</taxon>
        <taxon>Ascomycota</taxon>
        <taxon>Saccharomycotina</taxon>
        <taxon>Pichiomycetes</taxon>
        <taxon>Pichiales</taxon>
        <taxon>Pichiaceae</taxon>
        <taxon>Komagataella</taxon>
    </lineage>
</organism>
<proteinExistence type="inferred from homology"/>
<dbReference type="GO" id="GO:0006887">
    <property type="term" value="P:exocytosis"/>
    <property type="evidence" value="ECO:0007669"/>
    <property type="project" value="TreeGrafter"/>
</dbReference>
<sequence>MSNQYNPYEQNQSYELPSYKGSNNDDFVKFMNEIADINANLDNYEELVKIIEQKQTQLVNEVNPDQENSLKRQLDSLISESSSLQLSLKSKIKNAQQLAVGDSAKVGQAETSRQRFLQAIQDYRIIESNYREQQRVQAERQYRVVKPDASPEEVRDAIDDLGGQQVFSTALLNANRRGEAKTALQEVQSRHRELQRLEKTMAELTQLFHDMEEMVVEQDQHVQETENLVDTAQQDIEKAVGHTDKALTSAKKARRKKCICFWICVLIICILALILGLGFGVGNWGK</sequence>
<name>A0A1B2J5J1_PICPA</name>
<comment type="similarity">
    <text evidence="2">Belongs to the syntaxin family.</text>
</comment>
<dbReference type="GO" id="GO:0006886">
    <property type="term" value="P:intracellular protein transport"/>
    <property type="evidence" value="ECO:0007669"/>
    <property type="project" value="TreeGrafter"/>
</dbReference>
<keyword evidence="4 8" id="KW-1133">Transmembrane helix</keyword>
<feature type="transmembrane region" description="Helical" evidence="8">
    <location>
        <begin position="259"/>
        <end position="281"/>
    </location>
</feature>
<evidence type="ECO:0000256" key="6">
    <source>
        <dbReference type="ARBA" id="ARBA00023136"/>
    </source>
</evidence>
<evidence type="ECO:0000313" key="11">
    <source>
        <dbReference type="Proteomes" id="UP000094565"/>
    </source>
</evidence>
<evidence type="ECO:0000256" key="7">
    <source>
        <dbReference type="SAM" id="Coils"/>
    </source>
</evidence>
<dbReference type="Gene3D" id="1.20.58.70">
    <property type="match status" value="1"/>
</dbReference>
<evidence type="ECO:0000259" key="9">
    <source>
        <dbReference type="PROSITE" id="PS50192"/>
    </source>
</evidence>
<dbReference type="OrthoDB" id="10255013at2759"/>
<dbReference type="SMART" id="SM00503">
    <property type="entry name" value="SynN"/>
    <property type="match status" value="1"/>
</dbReference>
<reference evidence="10 11" key="1">
    <citation type="submission" date="2016-02" db="EMBL/GenBank/DDBJ databases">
        <title>Comparative genomic and transcriptomic foundation for Pichia pastoris.</title>
        <authorList>
            <person name="Love K.R."/>
            <person name="Shah K.A."/>
            <person name="Whittaker C.A."/>
            <person name="Wu J."/>
            <person name="Bartlett M.C."/>
            <person name="Ma D."/>
            <person name="Leeson R.L."/>
            <person name="Priest M."/>
            <person name="Young S.K."/>
            <person name="Love J.C."/>
        </authorList>
    </citation>
    <scope>NUCLEOTIDE SEQUENCE [LARGE SCALE GENOMIC DNA]</scope>
    <source>
        <strain evidence="10 11">ATCC 28485</strain>
    </source>
</reference>
<dbReference type="InterPro" id="IPR010989">
    <property type="entry name" value="SNARE"/>
</dbReference>
<protein>
    <submittedName>
        <fullName evidence="10">BA75_00769T0</fullName>
    </submittedName>
</protein>
<dbReference type="SMART" id="SM00397">
    <property type="entry name" value="t_SNARE"/>
    <property type="match status" value="1"/>
</dbReference>
<evidence type="ECO:0000256" key="4">
    <source>
        <dbReference type="ARBA" id="ARBA00022989"/>
    </source>
</evidence>
<feature type="coiled-coil region" evidence="7">
    <location>
        <begin position="27"/>
        <end position="61"/>
    </location>
</feature>
<dbReference type="GO" id="GO:0031201">
    <property type="term" value="C:SNARE complex"/>
    <property type="evidence" value="ECO:0007669"/>
    <property type="project" value="TreeGrafter"/>
</dbReference>
<dbReference type="GO" id="GO:0012505">
    <property type="term" value="C:endomembrane system"/>
    <property type="evidence" value="ECO:0007669"/>
    <property type="project" value="TreeGrafter"/>
</dbReference>
<dbReference type="GO" id="GO:0000149">
    <property type="term" value="F:SNARE binding"/>
    <property type="evidence" value="ECO:0007669"/>
    <property type="project" value="TreeGrafter"/>
</dbReference>
<dbReference type="GO" id="GO:0005886">
    <property type="term" value="C:plasma membrane"/>
    <property type="evidence" value="ECO:0007669"/>
    <property type="project" value="TreeGrafter"/>
</dbReference>
<dbReference type="InterPro" id="IPR000727">
    <property type="entry name" value="T_SNARE_dom"/>
</dbReference>
<feature type="domain" description="T-SNARE coiled-coil homology" evidence="9">
    <location>
        <begin position="184"/>
        <end position="246"/>
    </location>
</feature>
<gene>
    <name evidence="10" type="primary">SSO2</name>
    <name evidence="10" type="ORF">ATY40_BA7500769</name>
</gene>
<dbReference type="Proteomes" id="UP000094565">
    <property type="component" value="Chromosome 1"/>
</dbReference>
<dbReference type="InterPro" id="IPR045242">
    <property type="entry name" value="Syntaxin"/>
</dbReference>
<feature type="coiled-coil region" evidence="7">
    <location>
        <begin position="177"/>
        <end position="214"/>
    </location>
</feature>
<dbReference type="Pfam" id="PF05739">
    <property type="entry name" value="SNARE"/>
    <property type="match status" value="1"/>
</dbReference>
<dbReference type="FunFam" id="1.20.58.70:FF:000008">
    <property type="entry name" value="Syntaxin family protein"/>
    <property type="match status" value="1"/>
</dbReference>
<dbReference type="InterPro" id="IPR006011">
    <property type="entry name" value="Syntaxin_N"/>
</dbReference>
<evidence type="ECO:0000256" key="2">
    <source>
        <dbReference type="ARBA" id="ARBA00009063"/>
    </source>
</evidence>
<dbReference type="AlphaFoldDB" id="A0A1B2J5J1"/>
<keyword evidence="6 8" id="KW-0472">Membrane</keyword>
<keyword evidence="5 7" id="KW-0175">Coiled coil</keyword>
<dbReference type="SUPFAM" id="SSF47661">
    <property type="entry name" value="t-snare proteins"/>
    <property type="match status" value="1"/>
</dbReference>
<dbReference type="EMBL" id="CP014584">
    <property type="protein sequence ID" value="ANZ73251.1"/>
    <property type="molecule type" value="Genomic_DNA"/>
</dbReference>
<evidence type="ECO:0000256" key="8">
    <source>
        <dbReference type="SAM" id="Phobius"/>
    </source>
</evidence>
<evidence type="ECO:0000313" key="10">
    <source>
        <dbReference type="EMBL" id="ANZ73251.1"/>
    </source>
</evidence>
<keyword evidence="11" id="KW-1185">Reference proteome</keyword>
<evidence type="ECO:0000256" key="1">
    <source>
        <dbReference type="ARBA" id="ARBA00004211"/>
    </source>
</evidence>
<dbReference type="GO" id="GO:0048278">
    <property type="term" value="P:vesicle docking"/>
    <property type="evidence" value="ECO:0007669"/>
    <property type="project" value="TreeGrafter"/>
</dbReference>
<dbReference type="CDD" id="cd15849">
    <property type="entry name" value="SNARE_Sso1"/>
    <property type="match status" value="1"/>
</dbReference>
<keyword evidence="3 8" id="KW-0812">Transmembrane</keyword>
<dbReference type="PROSITE" id="PS50192">
    <property type="entry name" value="T_SNARE"/>
    <property type="match status" value="1"/>
</dbReference>
<dbReference type="GO" id="GO:0005484">
    <property type="term" value="F:SNAP receptor activity"/>
    <property type="evidence" value="ECO:0007669"/>
    <property type="project" value="TreeGrafter"/>
</dbReference>
<dbReference type="PANTHER" id="PTHR19957">
    <property type="entry name" value="SYNTAXIN"/>
    <property type="match status" value="1"/>
</dbReference>